<dbReference type="AlphaFoldDB" id="M4STP7"/>
<dbReference type="EMBL" id="KC612267">
    <property type="protein sequence ID" value="AGH59698.1"/>
    <property type="molecule type" value="Genomic_DNA"/>
</dbReference>
<accession>M4STP7</accession>
<feature type="non-terminal residue" evidence="2">
    <location>
        <position position="272"/>
    </location>
</feature>
<name>M4STP7_9TRYP</name>
<feature type="non-terminal residue" evidence="2">
    <location>
        <position position="1"/>
    </location>
</feature>
<proteinExistence type="predicted"/>
<dbReference type="Gene3D" id="3.90.150.10">
    <property type="entry name" value="Variant Surface Glycoprotein, subunit A domain 1"/>
    <property type="match status" value="1"/>
</dbReference>
<reference evidence="2" key="1">
    <citation type="submission" date="2013-02" db="EMBL/GenBank/DDBJ databases">
        <authorList>
            <person name="Cross G.A.M."/>
            <person name="Kim H.-S."/>
            <person name="Wickstead B."/>
        </authorList>
    </citation>
    <scope>NUCLEOTIDE SEQUENCE</scope>
    <source>
        <strain evidence="2">Lister 427</strain>
    </source>
</reference>
<sequence length="272" mass="28063">VFHQVNTGDSNGYCIKGAGSAAARTELTCINDTTGNPTPPPAGAQEAPSPTAKLTAFDTASSSDKQADGSDNKCGLTMRDGTDGGYTSGQTMTAAIKWGGGVFTTGGGANPTYHTSASGDFTDTELALCTDKLTTLTTQIATPAQKEELLKLAGDAATTSFNKITIKAGALGANTPKSDFIIEASILKGVHGDLTTFRADNNNEEKKINQHLNAVETALNLNATASNLECSVTTRKATSTDKGMQTFDCKNKQGSGCTGDCVLEDGVCKSKK</sequence>
<evidence type="ECO:0000313" key="2">
    <source>
        <dbReference type="EMBL" id="AGH59698.1"/>
    </source>
</evidence>
<feature type="region of interest" description="Disordered" evidence="1">
    <location>
        <begin position="30"/>
        <end position="79"/>
    </location>
</feature>
<reference evidence="2" key="2">
    <citation type="journal article" date="2014" name="Mol. Biochem. Parasitol.">
        <title>Capturing the variant surface glycoprotein repertoire (the VSGnome) of Trypanosoma brucei Lister 427.</title>
        <authorList>
            <person name="Cross G.A."/>
            <person name="Kim H.S."/>
            <person name="Wickstead B."/>
        </authorList>
    </citation>
    <scope>NUCLEOTIDE SEQUENCE</scope>
    <source>
        <strain evidence="2">Lister 427</strain>
    </source>
</reference>
<dbReference type="SUPFAM" id="SSF58087">
    <property type="entry name" value="Variant surface glycoprotein (N-terminal domain)"/>
    <property type="match status" value="1"/>
</dbReference>
<protein>
    <submittedName>
        <fullName evidence="2">Variant surface glycoprotein 3675</fullName>
    </submittedName>
</protein>
<evidence type="ECO:0000256" key="1">
    <source>
        <dbReference type="SAM" id="MobiDB-lite"/>
    </source>
</evidence>
<organism evidence="2">
    <name type="scientific">Trypanosoma brucei</name>
    <dbReference type="NCBI Taxonomy" id="5691"/>
    <lineage>
        <taxon>Eukaryota</taxon>
        <taxon>Discoba</taxon>
        <taxon>Euglenozoa</taxon>
        <taxon>Kinetoplastea</taxon>
        <taxon>Metakinetoplastina</taxon>
        <taxon>Trypanosomatida</taxon>
        <taxon>Trypanosomatidae</taxon>
        <taxon>Trypanosoma</taxon>
    </lineage>
</organism>